<accession>A0ACC6P4Z9</accession>
<protein>
    <submittedName>
        <fullName evidence="1">Glutamate racemase</fullName>
        <ecNumber evidence="1">5.1.1.3</ecNumber>
    </submittedName>
</protein>
<proteinExistence type="predicted"/>
<organism evidence="1 2">
    <name type="scientific">Amphibiibacter pelophylacis</name>
    <dbReference type="NCBI Taxonomy" id="1799477"/>
    <lineage>
        <taxon>Bacteria</taxon>
        <taxon>Pseudomonadati</taxon>
        <taxon>Pseudomonadota</taxon>
        <taxon>Betaproteobacteria</taxon>
        <taxon>Burkholderiales</taxon>
        <taxon>Sphaerotilaceae</taxon>
        <taxon>Amphibiibacter</taxon>
    </lineage>
</organism>
<dbReference type="EMBL" id="JAWDIE010000023">
    <property type="protein sequence ID" value="MEJ7139293.1"/>
    <property type="molecule type" value="Genomic_DNA"/>
</dbReference>
<sequence length="327" mass="35166">MWWASSPQRASSAAWLQPGCKGRTVPQARLASVGVFDSGLGGLSVLEALRRELPHESFLYVADSRNAPYGNKPEDWIVARCRELAHDFARVPIKSWVWACNTATGVAVHTLREVMPGLIGREAFPIVGLEPALKPAVLGTQTGVVGVLATARTLASDKYRRLRERAFSDWAPLNPQARALRVIDQVGAGFVETVEAGAVSGPQVQALVHAAVAPLLAAGADTLVLGCTHYPFLADAIREVIATCAPRQPVALINPAAAVARELRRRLQAADLLAPETGPAPAQCLTVYCSTAPVESSRQIFARLLGYGVDVHLWPDWLDRRQAPGRD</sequence>
<keyword evidence="1" id="KW-0413">Isomerase</keyword>
<dbReference type="EC" id="5.1.1.3" evidence="1"/>
<evidence type="ECO:0000313" key="2">
    <source>
        <dbReference type="Proteomes" id="UP001364695"/>
    </source>
</evidence>
<keyword evidence="2" id="KW-1185">Reference proteome</keyword>
<comment type="caution">
    <text evidence="1">The sequence shown here is derived from an EMBL/GenBank/DDBJ whole genome shotgun (WGS) entry which is preliminary data.</text>
</comment>
<dbReference type="Proteomes" id="UP001364695">
    <property type="component" value="Unassembled WGS sequence"/>
</dbReference>
<reference evidence="1" key="1">
    <citation type="submission" date="2023-10" db="EMBL/GenBank/DDBJ databases">
        <title>Amphibacter perezi, gen. nov., sp. nov. a novel taxa of the family Comamonadaceae, class Betaproteobacteria isolated from the skin microbiota of Pelophylax perezi from different populations.</title>
        <authorList>
            <person name="Costa S."/>
            <person name="Proenca D.N."/>
            <person name="Lopes I."/>
            <person name="Morais P.V."/>
        </authorList>
    </citation>
    <scope>NUCLEOTIDE SEQUENCE</scope>
    <source>
        <strain evidence="1">SL12-8</strain>
    </source>
</reference>
<evidence type="ECO:0000313" key="1">
    <source>
        <dbReference type="EMBL" id="MEJ7139293.1"/>
    </source>
</evidence>
<gene>
    <name evidence="1" type="primary">murI</name>
    <name evidence="1" type="ORF">RV045_12780</name>
</gene>
<name>A0ACC6P4Z9_9BURK</name>